<organism evidence="14 15">
    <name type="scientific">Mycoplasma phocimorsus</name>
    <dbReference type="NCBI Taxonomy" id="3045839"/>
    <lineage>
        <taxon>Bacteria</taxon>
        <taxon>Bacillati</taxon>
        <taxon>Mycoplasmatota</taxon>
        <taxon>Mollicutes</taxon>
        <taxon>Mycoplasmataceae</taxon>
        <taxon>Mycoplasma</taxon>
    </lineage>
</organism>
<comment type="cofactor">
    <cofactor evidence="13">
        <name>Mg(2+)</name>
        <dbReference type="ChEBI" id="CHEBI:18420"/>
    </cofactor>
    <text evidence="13">Binds 1 Mg(2+) ion per subunit.</text>
</comment>
<gene>
    <name evidence="13" type="primary">recU</name>
    <name evidence="14" type="ORF">QLQ80_02860</name>
</gene>
<evidence type="ECO:0000256" key="4">
    <source>
        <dbReference type="ARBA" id="ARBA00022723"/>
    </source>
</evidence>
<feature type="binding site" evidence="13">
    <location>
        <position position="60"/>
    </location>
    <ligand>
        <name>Mg(2+)</name>
        <dbReference type="ChEBI" id="CHEBI:18420"/>
    </ligand>
</feature>
<evidence type="ECO:0000256" key="2">
    <source>
        <dbReference type="ARBA" id="ARBA00022490"/>
    </source>
</evidence>
<feature type="binding site" evidence="13">
    <location>
        <position position="91"/>
    </location>
    <ligand>
        <name>Mg(2+)</name>
        <dbReference type="ChEBI" id="CHEBI:18420"/>
    </ligand>
</feature>
<proteinExistence type="inferred from homology"/>
<evidence type="ECO:0000256" key="3">
    <source>
        <dbReference type="ARBA" id="ARBA00022722"/>
    </source>
</evidence>
<dbReference type="SUPFAM" id="SSF52980">
    <property type="entry name" value="Restriction endonuclease-like"/>
    <property type="match status" value="1"/>
</dbReference>
<dbReference type="GO" id="GO:0006281">
    <property type="term" value="P:DNA repair"/>
    <property type="evidence" value="ECO:0007669"/>
    <property type="project" value="UniProtKB-UniRule"/>
</dbReference>
<dbReference type="HAMAP" id="MF_00130">
    <property type="entry name" value="RecU"/>
    <property type="match status" value="1"/>
</dbReference>
<evidence type="ECO:0000256" key="10">
    <source>
        <dbReference type="ARBA" id="ARBA00023204"/>
    </source>
</evidence>
<evidence type="ECO:0000256" key="7">
    <source>
        <dbReference type="ARBA" id="ARBA00022801"/>
    </source>
</evidence>
<evidence type="ECO:0000256" key="1">
    <source>
        <dbReference type="ARBA" id="ARBA00004496"/>
    </source>
</evidence>
<evidence type="ECO:0000256" key="5">
    <source>
        <dbReference type="ARBA" id="ARBA00022759"/>
    </source>
</evidence>
<evidence type="ECO:0000256" key="11">
    <source>
        <dbReference type="ARBA" id="ARBA00023447"/>
    </source>
</evidence>
<keyword evidence="15" id="KW-1185">Reference proteome</keyword>
<dbReference type="EC" id="3.1.21.10" evidence="13"/>
<accession>A0AAJ1UX03</accession>
<evidence type="ECO:0000256" key="6">
    <source>
        <dbReference type="ARBA" id="ARBA00022763"/>
    </source>
</evidence>
<dbReference type="RefSeq" id="WP_283827391.1">
    <property type="nucleotide sequence ID" value="NZ_JASDDP010000024.1"/>
</dbReference>
<keyword evidence="10 13" id="KW-0234">DNA repair</keyword>
<comment type="similarity">
    <text evidence="11 13">Belongs to the RecU family.</text>
</comment>
<comment type="catalytic activity">
    <reaction evidence="13">
        <text>Endonucleolytic cleavage at a junction such as a reciprocal single-stranded crossover between two homologous DNA duplexes (Holliday junction).</text>
        <dbReference type="EC" id="3.1.21.10"/>
    </reaction>
</comment>
<dbReference type="GO" id="GO:0000287">
    <property type="term" value="F:magnesium ion binding"/>
    <property type="evidence" value="ECO:0007669"/>
    <property type="project" value="UniProtKB-UniRule"/>
</dbReference>
<dbReference type="Gene3D" id="3.40.1350.10">
    <property type="match status" value="1"/>
</dbReference>
<dbReference type="Proteomes" id="UP001224428">
    <property type="component" value="Unassembled WGS sequence"/>
</dbReference>
<comment type="subcellular location">
    <subcellularLocation>
        <location evidence="1 13">Cytoplasm</location>
    </subcellularLocation>
</comment>
<dbReference type="AlphaFoldDB" id="A0AAJ1UX03"/>
<dbReference type="InterPro" id="IPR011856">
    <property type="entry name" value="tRNA_endonuc-like_dom_sf"/>
</dbReference>
<dbReference type="GO" id="GO:0006310">
    <property type="term" value="P:DNA recombination"/>
    <property type="evidence" value="ECO:0007669"/>
    <property type="project" value="UniProtKB-UniRule"/>
</dbReference>
<evidence type="ECO:0000256" key="8">
    <source>
        <dbReference type="ARBA" id="ARBA00022842"/>
    </source>
</evidence>
<evidence type="ECO:0000313" key="15">
    <source>
        <dbReference type="Proteomes" id="UP001224428"/>
    </source>
</evidence>
<keyword evidence="3 13" id="KW-0540">Nuclease</keyword>
<evidence type="ECO:0000256" key="12">
    <source>
        <dbReference type="ARBA" id="ARBA00029523"/>
    </source>
</evidence>
<keyword evidence="2 13" id="KW-0963">Cytoplasm</keyword>
<sequence>MNINNKNNGMLLESLIDLSIEKYAQFDLALISKNYVPIKFKHSQQKNLYQGQIISKAIVDYSGIYNGKFIAFDAKSTVLNEFYTKNIKKHQHEYLLRANALKGICFYIIAFLNQQKFFIVNVKNISLSKSKYSIEEIKKIGKTISLVLPGYLDFLSKIDK</sequence>
<keyword evidence="5 13" id="KW-0255">Endonuclease</keyword>
<evidence type="ECO:0000256" key="9">
    <source>
        <dbReference type="ARBA" id="ARBA00023172"/>
    </source>
</evidence>
<dbReference type="GO" id="GO:0005737">
    <property type="term" value="C:cytoplasm"/>
    <property type="evidence" value="ECO:0007669"/>
    <property type="project" value="UniProtKB-SubCell"/>
</dbReference>
<dbReference type="EMBL" id="JASDDP010000024">
    <property type="protein sequence ID" value="MDJ1646005.1"/>
    <property type="molecule type" value="Genomic_DNA"/>
</dbReference>
<comment type="function">
    <text evidence="13">Endonuclease that resolves Holliday junction intermediates in genetic recombination. Cleaves mobile four-strand junctions by introducing symmetrical nicks in paired strands. Promotes annealing of linear ssDNA with homologous dsDNA. Required for DNA repair, homologous recombination and chromosome segregation.</text>
</comment>
<dbReference type="GO" id="GO:0008821">
    <property type="term" value="F:crossover junction DNA endonuclease activity"/>
    <property type="evidence" value="ECO:0007669"/>
    <property type="project" value="UniProtKB-EC"/>
</dbReference>
<evidence type="ECO:0000313" key="14">
    <source>
        <dbReference type="EMBL" id="MDJ1646005.1"/>
    </source>
</evidence>
<keyword evidence="8 13" id="KW-0460">Magnesium</keyword>
<protein>
    <recommendedName>
        <fullName evidence="12 13">Holliday junction resolvase RecU</fullName>
        <ecNumber evidence="13">3.1.21.10</ecNumber>
    </recommendedName>
    <alternativeName>
        <fullName evidence="13">Recombination protein U homolog</fullName>
    </alternativeName>
</protein>
<keyword evidence="7 13" id="KW-0378">Hydrolase</keyword>
<keyword evidence="6 13" id="KW-0227">DNA damage</keyword>
<evidence type="ECO:0000256" key="13">
    <source>
        <dbReference type="HAMAP-Rule" id="MF_00130"/>
    </source>
</evidence>
<reference evidence="14" key="1">
    <citation type="submission" date="2023-05" db="EMBL/GenBank/DDBJ databases">
        <title>Mycoplasma phocimorsus sp. nov., isolated from Scandinavian patients with seal finger or septic arthritis after contact with seals.</title>
        <authorList>
            <person name="Skafte-Holm A."/>
            <person name="Pedersen T.R."/>
            <person name="Froelund M."/>
            <person name="Stegger M."/>
            <person name="Qvortrup K."/>
            <person name="Michaels D.L."/>
            <person name="Brown D.R."/>
            <person name="Jensen J.S."/>
        </authorList>
    </citation>
    <scope>NUCLEOTIDE SEQUENCE</scope>
    <source>
        <strain evidence="14">M5725</strain>
    </source>
</reference>
<dbReference type="InterPro" id="IPR011335">
    <property type="entry name" value="Restrct_endonuc-II-like"/>
</dbReference>
<keyword evidence="9 13" id="KW-0233">DNA recombination</keyword>
<keyword evidence="4 13" id="KW-0479">Metal-binding</keyword>
<comment type="caution">
    <text evidence="14">The sequence shown here is derived from an EMBL/GenBank/DDBJ whole genome shotgun (WGS) entry which is preliminary data.</text>
</comment>
<dbReference type="GO" id="GO:0007059">
    <property type="term" value="P:chromosome segregation"/>
    <property type="evidence" value="ECO:0007669"/>
    <property type="project" value="UniProtKB-UniRule"/>
</dbReference>
<name>A0AAJ1UX03_9MOLU</name>
<dbReference type="InterPro" id="IPR004612">
    <property type="entry name" value="Resolv_RecU"/>
</dbReference>
<dbReference type="Pfam" id="PF03838">
    <property type="entry name" value="RecU"/>
    <property type="match status" value="1"/>
</dbReference>
<comment type="caution">
    <text evidence="13">Lacks conserved residue(s) required for the propagation of feature annotation.</text>
</comment>
<feature type="binding site" evidence="13">
    <location>
        <position position="73"/>
    </location>
    <ligand>
        <name>Mg(2+)</name>
        <dbReference type="ChEBI" id="CHEBI:18420"/>
    </ligand>
</feature>
<dbReference type="GO" id="GO:0003676">
    <property type="term" value="F:nucleic acid binding"/>
    <property type="evidence" value="ECO:0007669"/>
    <property type="project" value="InterPro"/>
</dbReference>
<feature type="site" description="Transition state stabilizer" evidence="13">
    <location>
        <position position="75"/>
    </location>
</feature>